<accession>A0A385SWI9</accession>
<dbReference type="KEGG" id="chk:D4L85_32020"/>
<sequence>MVIMPSRNEVVKGVGISTLEIPVKKRKTTIGSNLNHLAQIQYVEFTDDGHVRHPSFQGLRHDK</sequence>
<feature type="domain" description="DNA ligase ATP-dependent C-terminal" evidence="2">
    <location>
        <begin position="37"/>
        <end position="63"/>
    </location>
</feature>
<evidence type="ECO:0000259" key="2">
    <source>
        <dbReference type="Pfam" id="PF04679"/>
    </source>
</evidence>
<dbReference type="SUPFAM" id="SSF50249">
    <property type="entry name" value="Nucleic acid-binding proteins"/>
    <property type="match status" value="1"/>
</dbReference>
<proteinExistence type="predicted"/>
<dbReference type="GO" id="GO:0006310">
    <property type="term" value="P:DNA recombination"/>
    <property type="evidence" value="ECO:0007669"/>
    <property type="project" value="InterPro"/>
</dbReference>
<evidence type="ECO:0000256" key="1">
    <source>
        <dbReference type="ARBA" id="ARBA00012727"/>
    </source>
</evidence>
<dbReference type="GO" id="GO:0003910">
    <property type="term" value="F:DNA ligase (ATP) activity"/>
    <property type="evidence" value="ECO:0007669"/>
    <property type="project" value="UniProtKB-EC"/>
</dbReference>
<dbReference type="InterPro" id="IPR012340">
    <property type="entry name" value="NA-bd_OB-fold"/>
</dbReference>
<gene>
    <name evidence="3" type="ORF">D4L85_32020</name>
</gene>
<name>A0A385SWI9_9BACT</name>
<dbReference type="InterPro" id="IPR012309">
    <property type="entry name" value="DNA_ligase_ATP-dep_C"/>
</dbReference>
<keyword evidence="4" id="KW-1185">Reference proteome</keyword>
<dbReference type="Proteomes" id="UP000266183">
    <property type="component" value="Chromosome"/>
</dbReference>
<evidence type="ECO:0000313" key="3">
    <source>
        <dbReference type="EMBL" id="AYB34926.1"/>
    </source>
</evidence>
<dbReference type="AlphaFoldDB" id="A0A385SWI9"/>
<dbReference type="EC" id="6.5.1.1" evidence="1"/>
<evidence type="ECO:0000313" key="4">
    <source>
        <dbReference type="Proteomes" id="UP000266183"/>
    </source>
</evidence>
<reference evidence="4" key="1">
    <citation type="submission" date="2018-09" db="EMBL/GenBank/DDBJ databases">
        <title>Chryseolinea sp. KIS68-18 isolated from soil.</title>
        <authorList>
            <person name="Weon H.-Y."/>
            <person name="Kwon S.-W."/>
            <person name="Lee S.A."/>
        </authorList>
    </citation>
    <scope>NUCLEOTIDE SEQUENCE [LARGE SCALE GENOMIC DNA]</scope>
    <source>
        <strain evidence="4">KIS68-18</strain>
    </source>
</reference>
<dbReference type="Gene3D" id="2.40.50.140">
    <property type="entry name" value="Nucleic acid-binding proteins"/>
    <property type="match status" value="1"/>
</dbReference>
<protein>
    <recommendedName>
        <fullName evidence="1">DNA ligase (ATP)</fullName>
        <ecNumber evidence="1">6.5.1.1</ecNumber>
    </recommendedName>
</protein>
<dbReference type="Pfam" id="PF04679">
    <property type="entry name" value="DNA_ligase_A_C"/>
    <property type="match status" value="1"/>
</dbReference>
<dbReference type="EMBL" id="CP032382">
    <property type="protein sequence ID" value="AYB34926.1"/>
    <property type="molecule type" value="Genomic_DNA"/>
</dbReference>
<dbReference type="GO" id="GO:0006281">
    <property type="term" value="P:DNA repair"/>
    <property type="evidence" value="ECO:0007669"/>
    <property type="project" value="InterPro"/>
</dbReference>
<organism evidence="3 4">
    <name type="scientific">Chryseolinea soli</name>
    <dbReference type="NCBI Taxonomy" id="2321403"/>
    <lineage>
        <taxon>Bacteria</taxon>
        <taxon>Pseudomonadati</taxon>
        <taxon>Bacteroidota</taxon>
        <taxon>Cytophagia</taxon>
        <taxon>Cytophagales</taxon>
        <taxon>Fulvivirgaceae</taxon>
        <taxon>Chryseolinea</taxon>
    </lineage>
</organism>